<gene>
    <name evidence="4" type="ORF">BDZ85DRAFT_46612</name>
</gene>
<dbReference type="PANTHER" id="PTHR47431:SF1">
    <property type="entry name" value="ZN(II)2CYS6 TRANSCRIPTION FACTOR (EUROFUNG)"/>
    <property type="match status" value="1"/>
</dbReference>
<dbReference type="EMBL" id="ML992519">
    <property type="protein sequence ID" value="KAF2219168.1"/>
    <property type="molecule type" value="Genomic_DNA"/>
</dbReference>
<organism evidence="4 5">
    <name type="scientific">Elsinoe ampelina</name>
    <dbReference type="NCBI Taxonomy" id="302913"/>
    <lineage>
        <taxon>Eukaryota</taxon>
        <taxon>Fungi</taxon>
        <taxon>Dikarya</taxon>
        <taxon>Ascomycota</taxon>
        <taxon>Pezizomycotina</taxon>
        <taxon>Dothideomycetes</taxon>
        <taxon>Dothideomycetidae</taxon>
        <taxon>Myriangiales</taxon>
        <taxon>Elsinoaceae</taxon>
        <taxon>Elsinoe</taxon>
    </lineage>
</organism>
<dbReference type="PRINTS" id="PR00755">
    <property type="entry name" value="AFLATOXINBRP"/>
</dbReference>
<dbReference type="SUPFAM" id="SSF57701">
    <property type="entry name" value="Zn2/Cys6 DNA-binding domain"/>
    <property type="match status" value="1"/>
</dbReference>
<accession>A0A6A6G0X4</accession>
<dbReference type="SMART" id="SM00066">
    <property type="entry name" value="GAL4"/>
    <property type="match status" value="1"/>
</dbReference>
<reference evidence="5" key="1">
    <citation type="journal article" date="2020" name="Stud. Mycol.">
        <title>101 Dothideomycetes genomes: A test case for predicting lifestyles and emergence of pathogens.</title>
        <authorList>
            <person name="Haridas S."/>
            <person name="Albert R."/>
            <person name="Binder M."/>
            <person name="Bloem J."/>
            <person name="LaButti K."/>
            <person name="Salamov A."/>
            <person name="Andreopoulos B."/>
            <person name="Baker S."/>
            <person name="Barry K."/>
            <person name="Bills G."/>
            <person name="Bluhm B."/>
            <person name="Cannon C."/>
            <person name="Castanera R."/>
            <person name="Culley D."/>
            <person name="Daum C."/>
            <person name="Ezra D."/>
            <person name="Gonzalez J."/>
            <person name="Henrissat B."/>
            <person name="Kuo A."/>
            <person name="Liang C."/>
            <person name="Lipzen A."/>
            <person name="Lutzoni F."/>
            <person name="Magnuson J."/>
            <person name="Mondo S."/>
            <person name="Nolan M."/>
            <person name="Ohm R."/>
            <person name="Pangilinan J."/>
            <person name="Park H.-J."/>
            <person name="Ramirez L."/>
            <person name="Alfaro M."/>
            <person name="Sun H."/>
            <person name="Tritt A."/>
            <person name="Yoshinaga Y."/>
            <person name="Zwiers L.-H."/>
            <person name="Turgeon B."/>
            <person name="Goodwin S."/>
            <person name="Spatafora J."/>
            <person name="Crous P."/>
            <person name="Grigoriev I."/>
        </authorList>
    </citation>
    <scope>NUCLEOTIDE SEQUENCE [LARGE SCALE GENOMIC DNA]</scope>
    <source>
        <strain evidence="5">CECT 20119</strain>
    </source>
</reference>
<sequence>MVARTRPITYRLSCDACQRSKVKCGQERPACRRCLDHCTECVYSPSRRAGRPRSKKTTTSCSSDATTASASQAEFEIQSCLSPASTVPGPQPSLRNDGLDERVTEGSNNQVPDAFTSRLTPIWDGLLDPGGIIGDMNMNLLSDFLPLHHTDVDQSNTGTDIDIGLAEQPPWGLTAGMGVNGALPIQTQSLEAPMSHTNLAMIPSGSSNDEVDTFAIDDVVFNTPVMVAPVAPMTPTVVSSTSTLGESCHRPIDLLREDWHFFPQIAADSPDASLQSEAFRTCKRALARLSQPLGCTSCAARTSTILVACHVLDTIMILLQKLIDGMQVENAICQPALTIGHQYSVSLSESRTFTKMLPPRELRGLRTKISRLDMRRLRNSRTPSSDMILSGLTSQLQERLASQIGAMEKS</sequence>
<dbReference type="CDD" id="cd00067">
    <property type="entry name" value="GAL4"/>
    <property type="match status" value="1"/>
</dbReference>
<protein>
    <recommendedName>
        <fullName evidence="3">Zn(2)-C6 fungal-type domain-containing protein</fullName>
    </recommendedName>
</protein>
<dbReference type="PROSITE" id="PS50048">
    <property type="entry name" value="ZN2_CY6_FUNGAL_2"/>
    <property type="match status" value="1"/>
</dbReference>
<keyword evidence="1" id="KW-0539">Nucleus</keyword>
<feature type="domain" description="Zn(2)-C6 fungal-type" evidence="3">
    <location>
        <begin position="13"/>
        <end position="43"/>
    </location>
</feature>
<dbReference type="AlphaFoldDB" id="A0A6A6G0X4"/>
<evidence type="ECO:0000313" key="4">
    <source>
        <dbReference type="EMBL" id="KAF2219168.1"/>
    </source>
</evidence>
<dbReference type="GO" id="GO:0008270">
    <property type="term" value="F:zinc ion binding"/>
    <property type="evidence" value="ECO:0007669"/>
    <property type="project" value="InterPro"/>
</dbReference>
<proteinExistence type="predicted"/>
<dbReference type="InterPro" id="IPR001138">
    <property type="entry name" value="Zn2Cys6_DnaBD"/>
</dbReference>
<name>A0A6A6G0X4_9PEZI</name>
<feature type="region of interest" description="Disordered" evidence="2">
    <location>
        <begin position="46"/>
        <end position="65"/>
    </location>
</feature>
<keyword evidence="5" id="KW-1185">Reference proteome</keyword>
<dbReference type="Proteomes" id="UP000799538">
    <property type="component" value="Unassembled WGS sequence"/>
</dbReference>
<evidence type="ECO:0000256" key="2">
    <source>
        <dbReference type="SAM" id="MobiDB-lite"/>
    </source>
</evidence>
<dbReference type="InterPro" id="IPR036864">
    <property type="entry name" value="Zn2-C6_fun-type_DNA-bd_sf"/>
</dbReference>
<dbReference type="Pfam" id="PF00172">
    <property type="entry name" value="Zn_clus"/>
    <property type="match status" value="1"/>
</dbReference>
<evidence type="ECO:0000259" key="3">
    <source>
        <dbReference type="PROSITE" id="PS50048"/>
    </source>
</evidence>
<dbReference type="OrthoDB" id="5069333at2759"/>
<feature type="region of interest" description="Disordered" evidence="2">
    <location>
        <begin position="82"/>
        <end position="113"/>
    </location>
</feature>
<dbReference type="GO" id="GO:0000981">
    <property type="term" value="F:DNA-binding transcription factor activity, RNA polymerase II-specific"/>
    <property type="evidence" value="ECO:0007669"/>
    <property type="project" value="InterPro"/>
</dbReference>
<dbReference type="PANTHER" id="PTHR47431">
    <property type="entry name" value="ZN(II)2CYS6 TRANSCRIPTION FACTOR (EUROFUNG)-RELATED"/>
    <property type="match status" value="1"/>
</dbReference>
<dbReference type="Gene3D" id="4.10.240.10">
    <property type="entry name" value="Zn(2)-C6 fungal-type DNA-binding domain"/>
    <property type="match status" value="1"/>
</dbReference>
<evidence type="ECO:0000256" key="1">
    <source>
        <dbReference type="ARBA" id="ARBA00023242"/>
    </source>
</evidence>
<evidence type="ECO:0000313" key="5">
    <source>
        <dbReference type="Proteomes" id="UP000799538"/>
    </source>
</evidence>